<gene>
    <name evidence="2" type="ORF">HGMM_F03B08C11</name>
</gene>
<organism evidence="2">
    <name type="scientific">uncultured Chloroflexota bacterium</name>
    <dbReference type="NCBI Taxonomy" id="166587"/>
    <lineage>
        <taxon>Bacteria</taxon>
        <taxon>Bacillati</taxon>
        <taxon>Chloroflexota</taxon>
        <taxon>environmental samples</taxon>
    </lineage>
</organism>
<proteinExistence type="predicted"/>
<dbReference type="AlphaFoldDB" id="H5S997"/>
<dbReference type="EMBL" id="AP011638">
    <property type="protein sequence ID" value="BAL52733.1"/>
    <property type="molecule type" value="Genomic_DNA"/>
</dbReference>
<dbReference type="InterPro" id="IPR010791">
    <property type="entry name" value="AttH_dom"/>
</dbReference>
<reference evidence="2" key="1">
    <citation type="journal article" date="2005" name="Environ. Microbiol.">
        <title>Genetic and functional properties of uncultivated thermophilic crenarchaeotes from a subsurface gold mine as revealed by analysis of genome fragments.</title>
        <authorList>
            <person name="Nunoura T."/>
            <person name="Hirayama H."/>
            <person name="Takami H."/>
            <person name="Oida H."/>
            <person name="Nishi S."/>
            <person name="Shimamura S."/>
            <person name="Suzuki Y."/>
            <person name="Inagaki F."/>
            <person name="Takai K."/>
            <person name="Nealson K.H."/>
            <person name="Horikoshi K."/>
        </authorList>
    </citation>
    <scope>NUCLEOTIDE SEQUENCE</scope>
</reference>
<dbReference type="Gene3D" id="2.40.370.10">
    <property type="entry name" value="AttH-like domain"/>
    <property type="match status" value="1"/>
</dbReference>
<protein>
    <submittedName>
        <fullName evidence="2">Hypothetical conserved protein</fullName>
    </submittedName>
</protein>
<evidence type="ECO:0000259" key="1">
    <source>
        <dbReference type="Pfam" id="PF07143"/>
    </source>
</evidence>
<sequence>MPRPVIFAVGPEFLARDGLSKTVQPWEDGLRAETSRGYFEWWYFDAHFDDGTTAVIVFATKPIIQPGAPLTPNLSLTITRANGQKTAEFELPPVGEFSASKEVCDVRMGASWVKWSDEGGSWTYRLHAETRTMAADLTFRGLVPPWRPGAGKSYFGDLDHYFAWLPAIPYGSVEGRLTYDGQVHAVSGSGYHDHNWGNVALPSVLDHWAWGRAHLGGYTLIFVEQVALRKYGSARIPVFLLAKGDQVLADDAQYLTMTARHFVRHAAGREYPQEVDFIWARGQEEVRLELRNPRLIEATSPLVGLPPWQRLLARLLLNPYYFRFNADLNLKIALPDLRDSAQGPALYELMLLR</sequence>
<dbReference type="SUPFAM" id="SSF159245">
    <property type="entry name" value="AttH-like"/>
    <property type="match status" value="1"/>
</dbReference>
<evidence type="ECO:0000313" key="2">
    <source>
        <dbReference type="EMBL" id="BAL52733.1"/>
    </source>
</evidence>
<accession>H5S997</accession>
<reference evidence="2" key="2">
    <citation type="journal article" date="2012" name="PLoS ONE">
        <title>A Deeply Branching Thermophilic Bacterium with an Ancient Acetyl-CoA Pathway Dominates a Subsurface Ecosystem.</title>
        <authorList>
            <person name="Takami H."/>
            <person name="Noguchi H."/>
            <person name="Takaki Y."/>
            <person name="Uchiyama I."/>
            <person name="Toyoda A."/>
            <person name="Nishi S."/>
            <person name="Chee G.-J."/>
            <person name="Arai W."/>
            <person name="Nunoura T."/>
            <person name="Itoh T."/>
            <person name="Hattori M."/>
            <person name="Takai K."/>
        </authorList>
    </citation>
    <scope>NUCLEOTIDE SEQUENCE</scope>
</reference>
<name>H5S997_9CHLR</name>
<feature type="domain" description="AttH" evidence="1">
    <location>
        <begin position="40"/>
        <end position="198"/>
    </location>
</feature>
<dbReference type="InterPro" id="IPR023374">
    <property type="entry name" value="AttH-like_dom_sf"/>
</dbReference>
<dbReference type="Pfam" id="PF07143">
    <property type="entry name" value="CrtC"/>
    <property type="match status" value="1"/>
</dbReference>